<reference evidence="1 2" key="1">
    <citation type="submission" date="2018-07" db="EMBL/GenBank/DDBJ databases">
        <title>Genomic Encyclopedia of Type Strains, Phase III (KMG-III): the genomes of soil and plant-associated and newly described type strains.</title>
        <authorList>
            <person name="Whitman W."/>
        </authorList>
    </citation>
    <scope>NUCLEOTIDE SEQUENCE [LARGE SCALE GENOMIC DNA]</scope>
    <source>
        <strain evidence="1 2">31-25a</strain>
    </source>
</reference>
<dbReference type="OrthoDB" id="8463239at2"/>
<organism evidence="1 2">
    <name type="scientific">Phyllobacterium bourgognense</name>
    <dbReference type="NCBI Taxonomy" id="314236"/>
    <lineage>
        <taxon>Bacteria</taxon>
        <taxon>Pseudomonadati</taxon>
        <taxon>Pseudomonadota</taxon>
        <taxon>Alphaproteobacteria</taxon>
        <taxon>Hyphomicrobiales</taxon>
        <taxon>Phyllobacteriaceae</taxon>
        <taxon>Phyllobacterium</taxon>
    </lineage>
</organism>
<name>A0A368YD41_9HYPH</name>
<accession>A0A368YD41</accession>
<dbReference type="RefSeq" id="WP_114432813.1">
    <property type="nucleotide sequence ID" value="NZ_QPJM01000029.1"/>
</dbReference>
<evidence type="ECO:0000313" key="2">
    <source>
        <dbReference type="Proteomes" id="UP000253324"/>
    </source>
</evidence>
<proteinExistence type="predicted"/>
<dbReference type="Proteomes" id="UP000253324">
    <property type="component" value="Unassembled WGS sequence"/>
</dbReference>
<evidence type="ECO:0000313" key="1">
    <source>
        <dbReference type="EMBL" id="RCW78160.1"/>
    </source>
</evidence>
<comment type="caution">
    <text evidence="1">The sequence shown here is derived from an EMBL/GenBank/DDBJ whole genome shotgun (WGS) entry which is preliminary data.</text>
</comment>
<dbReference type="AlphaFoldDB" id="A0A368YD41"/>
<gene>
    <name evidence="1" type="ORF">C7476_12928</name>
</gene>
<keyword evidence="2" id="KW-1185">Reference proteome</keyword>
<dbReference type="EMBL" id="QPJM01000029">
    <property type="protein sequence ID" value="RCW78160.1"/>
    <property type="molecule type" value="Genomic_DNA"/>
</dbReference>
<protein>
    <submittedName>
        <fullName evidence="1">Uncharacterized protein</fullName>
    </submittedName>
</protein>
<sequence>MRERKESYVPYHVQYEIKPPKEDGPYLRRGAECADAIEEMFKDQIALPFNHLTYIRVHEKAREAGWQDQEIRKAILFWTDQMMLSQVAGSDGEVIDYLDEFWR</sequence>